<protein>
    <submittedName>
        <fullName evidence="1">Uncharacterized protein</fullName>
    </submittedName>
</protein>
<sequence length="106" mass="11106">MAFSPLFPFPNTFVNSPFIEREKGFGEKFVDDIANMSLKQTLGMPLSVPLQGGLGALKGASFGLLDFTDDAQDALGDFGLPDTVTSSLNIAGEIGGSFVPFIGASK</sequence>
<dbReference type="AlphaFoldDB" id="A0A0F8ZBY2"/>
<evidence type="ECO:0000313" key="1">
    <source>
        <dbReference type="EMBL" id="KKK83385.1"/>
    </source>
</evidence>
<proteinExistence type="predicted"/>
<comment type="caution">
    <text evidence="1">The sequence shown here is derived from an EMBL/GenBank/DDBJ whole genome shotgun (WGS) entry which is preliminary data.</text>
</comment>
<accession>A0A0F8ZBY2</accession>
<organism evidence="1">
    <name type="scientific">marine sediment metagenome</name>
    <dbReference type="NCBI Taxonomy" id="412755"/>
    <lineage>
        <taxon>unclassified sequences</taxon>
        <taxon>metagenomes</taxon>
        <taxon>ecological metagenomes</taxon>
    </lineage>
</organism>
<name>A0A0F8ZBY2_9ZZZZ</name>
<reference evidence="1" key="1">
    <citation type="journal article" date="2015" name="Nature">
        <title>Complex archaea that bridge the gap between prokaryotes and eukaryotes.</title>
        <authorList>
            <person name="Spang A."/>
            <person name="Saw J.H."/>
            <person name="Jorgensen S.L."/>
            <person name="Zaremba-Niedzwiedzka K."/>
            <person name="Martijn J."/>
            <person name="Lind A.E."/>
            <person name="van Eijk R."/>
            <person name="Schleper C."/>
            <person name="Guy L."/>
            <person name="Ettema T.J."/>
        </authorList>
    </citation>
    <scope>NUCLEOTIDE SEQUENCE</scope>
</reference>
<gene>
    <name evidence="1" type="ORF">LCGC14_2793910</name>
</gene>
<dbReference type="EMBL" id="LAZR01052247">
    <property type="protein sequence ID" value="KKK83385.1"/>
    <property type="molecule type" value="Genomic_DNA"/>
</dbReference>
<feature type="non-terminal residue" evidence="1">
    <location>
        <position position="106"/>
    </location>
</feature>